<keyword evidence="2" id="KW-1185">Reference proteome</keyword>
<accession>A0AAD5R1A3</accession>
<comment type="caution">
    <text evidence="1">The sequence shown here is derived from an EMBL/GenBank/DDBJ whole genome shotgun (WGS) entry which is preliminary data.</text>
</comment>
<evidence type="ECO:0000313" key="1">
    <source>
        <dbReference type="EMBL" id="KAJ1367364.1"/>
    </source>
</evidence>
<dbReference type="AlphaFoldDB" id="A0AAD5R1A3"/>
<dbReference type="EMBL" id="JAHQIW010005872">
    <property type="protein sequence ID" value="KAJ1367364.1"/>
    <property type="molecule type" value="Genomic_DNA"/>
</dbReference>
<gene>
    <name evidence="1" type="ORF">KIN20_028264</name>
</gene>
<sequence length="172" mass="19892">MESFKNVYSLLRMQKSKRELILSALPHIEEYSSLHKLLNDIPKNDGTSPVEELLCFIRRQMSVYNKLMEYDRLEGKSVNTWESHFNQNVKQVLKTHWCIGEEIHICSMGIGEFFTIIDCKNLSDSELLRFGEFVFAPVLSGKVGVEEFEKAVLENLPFDKVYQGLLNNLVSL</sequence>
<reference evidence="1" key="1">
    <citation type="submission" date="2021-06" db="EMBL/GenBank/DDBJ databases">
        <title>Parelaphostrongylus tenuis whole genome reference sequence.</title>
        <authorList>
            <person name="Garwood T.J."/>
            <person name="Larsen P.A."/>
            <person name="Fountain-Jones N.M."/>
            <person name="Garbe J.R."/>
            <person name="Macchietto M.G."/>
            <person name="Kania S.A."/>
            <person name="Gerhold R.W."/>
            <person name="Richards J.E."/>
            <person name="Wolf T.M."/>
        </authorList>
    </citation>
    <scope>NUCLEOTIDE SEQUENCE</scope>
    <source>
        <strain evidence="1">MNPRO001-30</strain>
        <tissue evidence="1">Meninges</tissue>
    </source>
</reference>
<dbReference type="Proteomes" id="UP001196413">
    <property type="component" value="Unassembled WGS sequence"/>
</dbReference>
<organism evidence="1 2">
    <name type="scientific">Parelaphostrongylus tenuis</name>
    <name type="common">Meningeal worm</name>
    <dbReference type="NCBI Taxonomy" id="148309"/>
    <lineage>
        <taxon>Eukaryota</taxon>
        <taxon>Metazoa</taxon>
        <taxon>Ecdysozoa</taxon>
        <taxon>Nematoda</taxon>
        <taxon>Chromadorea</taxon>
        <taxon>Rhabditida</taxon>
        <taxon>Rhabditina</taxon>
        <taxon>Rhabditomorpha</taxon>
        <taxon>Strongyloidea</taxon>
        <taxon>Metastrongylidae</taxon>
        <taxon>Parelaphostrongylus</taxon>
    </lineage>
</organism>
<protein>
    <submittedName>
        <fullName evidence="1">Uncharacterized protein</fullName>
    </submittedName>
</protein>
<name>A0AAD5R1A3_PARTN</name>
<proteinExistence type="predicted"/>
<evidence type="ECO:0000313" key="2">
    <source>
        <dbReference type="Proteomes" id="UP001196413"/>
    </source>
</evidence>